<evidence type="ECO:0000313" key="7">
    <source>
        <dbReference type="Proteomes" id="UP001291926"/>
    </source>
</evidence>
<dbReference type="Pfam" id="PF01031">
    <property type="entry name" value="Dynamin_M"/>
    <property type="match status" value="1"/>
</dbReference>
<sequence>MSPVITLTNNREILQKDSPIVYSYNDQIIPLLGAVDRLRDLGVMQEGVNLPINLPTLVVIGDQSSGKSSVLESLAEISLPRIRTRVPLILMLQQNNQEEISLKYKNTNLLVTENHIAEAITKATEEVAGKGKGVCKTPLTLIVKKKKGIPNLTMIDLPGITPLPVGEQISEIIMDYIKQEDVLILNVLSAASVDFSTCESIQMSQKVDKTGRRTLAVVTKVDKFPEDVLDKVRDNIGLGYICVRNRIGDETLQEARTKEARLFENHQILSKLKKSMAGVPALAERLMYLQSKAIVKCLPDMDSKINEKISSYSNELNKLPRHLTSFVEATTTCVRIIASSKTSLNNILFEGLFNEYPRHMDMMRGGSVRIVEMIDEYNKELEGCLNIIDNGKDFLVDELERLEKPIEATTLHDLYFSLMESHVDRISMIPTNFVEKIWKYLENVIITVLSKFDNYPQLVFLVELAAKRLVARKKKLSVDWVNDIVAMEKSTHFSSDPEFYKWNSQLSGQRNEIIQIINDSSRSNWNVKIEGFGEVDVGHLRGCKRFLAQAFDLKMWVFARWKLVLKRLSDYIPMHVIFCVQKLVTEEFDGILGDLMEPNSENGLQWMLESSSVANERRRLRNGLMVLKWSRDVAADLKRKFGE</sequence>
<dbReference type="Pfam" id="PF00350">
    <property type="entry name" value="Dynamin_N"/>
    <property type="match status" value="1"/>
</dbReference>
<dbReference type="PROSITE" id="PS51388">
    <property type="entry name" value="GED"/>
    <property type="match status" value="1"/>
</dbReference>
<gene>
    <name evidence="6" type="ORF">RD792_008570</name>
</gene>
<evidence type="ECO:0008006" key="8">
    <source>
        <dbReference type="Google" id="ProtNLM"/>
    </source>
</evidence>
<dbReference type="SMART" id="SM00053">
    <property type="entry name" value="DYNc"/>
    <property type="match status" value="1"/>
</dbReference>
<dbReference type="PROSITE" id="PS51718">
    <property type="entry name" value="G_DYNAMIN_2"/>
    <property type="match status" value="1"/>
</dbReference>
<name>A0ABR0D9H5_9LAMI</name>
<keyword evidence="7" id="KW-1185">Reference proteome</keyword>
<feature type="domain" description="GED" evidence="4">
    <location>
        <begin position="550"/>
        <end position="642"/>
    </location>
</feature>
<evidence type="ECO:0000256" key="2">
    <source>
        <dbReference type="ARBA" id="ARBA00023134"/>
    </source>
</evidence>
<evidence type="ECO:0000259" key="4">
    <source>
        <dbReference type="PROSITE" id="PS51388"/>
    </source>
</evidence>
<evidence type="ECO:0000256" key="3">
    <source>
        <dbReference type="ARBA" id="ARBA00023175"/>
    </source>
</evidence>
<comment type="caution">
    <text evidence="6">The sequence shown here is derived from an EMBL/GenBank/DDBJ whole genome shotgun (WGS) entry which is preliminary data.</text>
</comment>
<protein>
    <recommendedName>
        <fullName evidence="8">Dynamin-related protein 4C-like</fullName>
    </recommendedName>
</protein>
<evidence type="ECO:0000256" key="1">
    <source>
        <dbReference type="ARBA" id="ARBA00022741"/>
    </source>
</evidence>
<dbReference type="PANTHER" id="PTHR11566:SF173">
    <property type="entry name" value="DYNAMIN-RELATED PROTEIN 4C"/>
    <property type="match status" value="1"/>
</dbReference>
<dbReference type="InterPro" id="IPR030381">
    <property type="entry name" value="G_DYNAMIN_dom"/>
</dbReference>
<dbReference type="InterPro" id="IPR000375">
    <property type="entry name" value="Dynamin_stalk"/>
</dbReference>
<dbReference type="Proteomes" id="UP001291926">
    <property type="component" value="Unassembled WGS sequence"/>
</dbReference>
<evidence type="ECO:0000259" key="5">
    <source>
        <dbReference type="PROSITE" id="PS51718"/>
    </source>
</evidence>
<proteinExistence type="predicted"/>
<dbReference type="CDD" id="cd08771">
    <property type="entry name" value="DLP_1"/>
    <property type="match status" value="1"/>
</dbReference>
<keyword evidence="1" id="KW-0547">Nucleotide-binding</keyword>
<accession>A0ABR0D9H5</accession>
<keyword evidence="2" id="KW-0342">GTP-binding</keyword>
<dbReference type="Gene3D" id="1.20.120.1240">
    <property type="entry name" value="Dynamin, middle domain"/>
    <property type="match status" value="1"/>
</dbReference>
<feature type="domain" description="Dynamin-type G" evidence="5">
    <location>
        <begin position="51"/>
        <end position="299"/>
    </location>
</feature>
<reference evidence="6 7" key="1">
    <citation type="journal article" date="2023" name="bioRxiv">
        <title>Genome report: Whole genome sequence and annotation of Penstemon davidsonii.</title>
        <authorList>
            <person name="Ostevik K.L."/>
            <person name="Alabady M."/>
            <person name="Zhang M."/>
            <person name="Rausher M.D."/>
        </authorList>
    </citation>
    <scope>NUCLEOTIDE SEQUENCE [LARGE SCALE GENOMIC DNA]</scope>
    <source>
        <strain evidence="6">DNT005</strain>
        <tissue evidence="6">Whole leaf</tissue>
    </source>
</reference>
<dbReference type="EMBL" id="JAYDYQ010002533">
    <property type="protein sequence ID" value="KAK4485919.1"/>
    <property type="molecule type" value="Genomic_DNA"/>
</dbReference>
<dbReference type="PRINTS" id="PR00195">
    <property type="entry name" value="DYNAMIN"/>
</dbReference>
<dbReference type="InterPro" id="IPR001401">
    <property type="entry name" value="Dynamin_GTPase"/>
</dbReference>
<dbReference type="InterPro" id="IPR020850">
    <property type="entry name" value="GED_dom"/>
</dbReference>
<dbReference type="InterPro" id="IPR027417">
    <property type="entry name" value="P-loop_NTPase"/>
</dbReference>
<organism evidence="6 7">
    <name type="scientific">Penstemon davidsonii</name>
    <dbReference type="NCBI Taxonomy" id="160366"/>
    <lineage>
        <taxon>Eukaryota</taxon>
        <taxon>Viridiplantae</taxon>
        <taxon>Streptophyta</taxon>
        <taxon>Embryophyta</taxon>
        <taxon>Tracheophyta</taxon>
        <taxon>Spermatophyta</taxon>
        <taxon>Magnoliopsida</taxon>
        <taxon>eudicotyledons</taxon>
        <taxon>Gunneridae</taxon>
        <taxon>Pentapetalae</taxon>
        <taxon>asterids</taxon>
        <taxon>lamiids</taxon>
        <taxon>Lamiales</taxon>
        <taxon>Plantaginaceae</taxon>
        <taxon>Cheloneae</taxon>
        <taxon>Penstemon</taxon>
    </lineage>
</organism>
<dbReference type="InterPro" id="IPR045063">
    <property type="entry name" value="Dynamin_N"/>
</dbReference>
<dbReference type="PANTHER" id="PTHR11566">
    <property type="entry name" value="DYNAMIN"/>
    <property type="match status" value="1"/>
</dbReference>
<dbReference type="InterPro" id="IPR022812">
    <property type="entry name" value="Dynamin"/>
</dbReference>
<dbReference type="SUPFAM" id="SSF52540">
    <property type="entry name" value="P-loop containing nucleoside triphosphate hydrolases"/>
    <property type="match status" value="1"/>
</dbReference>
<dbReference type="Gene3D" id="3.40.50.300">
    <property type="entry name" value="P-loop containing nucleotide triphosphate hydrolases"/>
    <property type="match status" value="1"/>
</dbReference>
<keyword evidence="3" id="KW-0505">Motor protein</keyword>
<evidence type="ECO:0000313" key="6">
    <source>
        <dbReference type="EMBL" id="KAK4485919.1"/>
    </source>
</evidence>